<protein>
    <submittedName>
        <fullName evidence="6">GntR family transcriptional regulator</fullName>
    </submittedName>
</protein>
<dbReference type="Pfam" id="PF00392">
    <property type="entry name" value="GntR"/>
    <property type="match status" value="1"/>
</dbReference>
<dbReference type="Gene3D" id="1.10.10.10">
    <property type="entry name" value="Winged helix-like DNA-binding domain superfamily/Winged helix DNA-binding domain"/>
    <property type="match status" value="1"/>
</dbReference>
<dbReference type="PANTHER" id="PTHR43537">
    <property type="entry name" value="TRANSCRIPTIONAL REGULATOR, GNTR FAMILY"/>
    <property type="match status" value="1"/>
</dbReference>
<dbReference type="InterPro" id="IPR011711">
    <property type="entry name" value="GntR_C"/>
</dbReference>
<dbReference type="SUPFAM" id="SSF48008">
    <property type="entry name" value="GntR ligand-binding domain-like"/>
    <property type="match status" value="1"/>
</dbReference>
<keyword evidence="3" id="KW-0804">Transcription</keyword>
<dbReference type="PANTHER" id="PTHR43537:SF39">
    <property type="entry name" value="HTH-TYPE TRANSCRIPTIONAL REGULATOR MCBR"/>
    <property type="match status" value="1"/>
</dbReference>
<keyword evidence="1" id="KW-0805">Transcription regulation</keyword>
<feature type="domain" description="HTH gntR-type" evidence="5">
    <location>
        <begin position="31"/>
        <end position="98"/>
    </location>
</feature>
<dbReference type="Gene3D" id="1.20.120.530">
    <property type="entry name" value="GntR ligand-binding domain-like"/>
    <property type="match status" value="1"/>
</dbReference>
<evidence type="ECO:0000313" key="7">
    <source>
        <dbReference type="Proteomes" id="UP000215633"/>
    </source>
</evidence>
<evidence type="ECO:0000259" key="5">
    <source>
        <dbReference type="PROSITE" id="PS50949"/>
    </source>
</evidence>
<gene>
    <name evidence="6" type="ORF">CAL24_15620</name>
</gene>
<evidence type="ECO:0000256" key="4">
    <source>
        <dbReference type="SAM" id="Coils"/>
    </source>
</evidence>
<comment type="caution">
    <text evidence="6">The sequence shown here is derived from an EMBL/GenBank/DDBJ whole genome shotgun (WGS) entry which is preliminary data.</text>
</comment>
<evidence type="ECO:0000256" key="1">
    <source>
        <dbReference type="ARBA" id="ARBA00023015"/>
    </source>
</evidence>
<dbReference type="RefSeq" id="WP_081760426.1">
    <property type="nucleotide sequence ID" value="NZ_NEVT01000006.1"/>
</dbReference>
<keyword evidence="7" id="KW-1185">Reference proteome</keyword>
<dbReference type="PROSITE" id="PS50949">
    <property type="entry name" value="HTH_GNTR"/>
    <property type="match status" value="1"/>
</dbReference>
<evidence type="ECO:0000313" key="6">
    <source>
        <dbReference type="EMBL" id="OZI76545.1"/>
    </source>
</evidence>
<dbReference type="InterPro" id="IPR036390">
    <property type="entry name" value="WH_DNA-bd_sf"/>
</dbReference>
<sequence>MQPPAPPAADAADRLPPATELEGKMEKIVRHTLSDRVYADLKELLQSGEMEPGQRFTLRGLAATVGTSAMPVREAVGRLSAEQALEVLPNRAIRVPIMTRERFLELRTLRIQLEGLAIEQAAQHRNAAELAEIRRHEQEFRQAREQPEPDGRQAVRANKNLHFAIYRAARMPVLLQIVESLWLQVGPVLNYDLASSPRRLTHGEAHRHHADMVAAIARQDPAAARAALVADLMSASEFILARDVLP</sequence>
<organism evidence="6 7">
    <name type="scientific">Bordetella genomosp. 2</name>
    <dbReference type="NCBI Taxonomy" id="1983456"/>
    <lineage>
        <taxon>Bacteria</taxon>
        <taxon>Pseudomonadati</taxon>
        <taxon>Pseudomonadota</taxon>
        <taxon>Betaproteobacteria</taxon>
        <taxon>Burkholderiales</taxon>
        <taxon>Alcaligenaceae</taxon>
        <taxon>Bordetella</taxon>
    </lineage>
</organism>
<dbReference type="Pfam" id="PF07729">
    <property type="entry name" value="FCD"/>
    <property type="match status" value="1"/>
</dbReference>
<dbReference type="SMART" id="SM00895">
    <property type="entry name" value="FCD"/>
    <property type="match status" value="1"/>
</dbReference>
<reference evidence="7" key="1">
    <citation type="submission" date="2017-05" db="EMBL/GenBank/DDBJ databases">
        <title>Complete and WGS of Bordetella genogroups.</title>
        <authorList>
            <person name="Spilker T."/>
            <person name="Lipuma J."/>
        </authorList>
    </citation>
    <scope>NUCLEOTIDE SEQUENCE [LARGE SCALE GENOMIC DNA]</scope>
    <source>
        <strain evidence="7">AU8256</strain>
    </source>
</reference>
<dbReference type="InterPro" id="IPR036388">
    <property type="entry name" value="WH-like_DNA-bd_sf"/>
</dbReference>
<evidence type="ECO:0000256" key="2">
    <source>
        <dbReference type="ARBA" id="ARBA00023125"/>
    </source>
</evidence>
<dbReference type="InterPro" id="IPR008920">
    <property type="entry name" value="TF_FadR/GntR_C"/>
</dbReference>
<evidence type="ECO:0000256" key="3">
    <source>
        <dbReference type="ARBA" id="ARBA00023163"/>
    </source>
</evidence>
<name>A0A261VR22_9BORD</name>
<dbReference type="AlphaFoldDB" id="A0A261VR22"/>
<dbReference type="GO" id="GO:0003700">
    <property type="term" value="F:DNA-binding transcription factor activity"/>
    <property type="evidence" value="ECO:0007669"/>
    <property type="project" value="InterPro"/>
</dbReference>
<dbReference type="GO" id="GO:0003677">
    <property type="term" value="F:DNA binding"/>
    <property type="evidence" value="ECO:0007669"/>
    <property type="project" value="UniProtKB-KW"/>
</dbReference>
<dbReference type="EMBL" id="NEVT01000006">
    <property type="protein sequence ID" value="OZI76545.1"/>
    <property type="molecule type" value="Genomic_DNA"/>
</dbReference>
<proteinExistence type="predicted"/>
<dbReference type="Proteomes" id="UP000215633">
    <property type="component" value="Unassembled WGS sequence"/>
</dbReference>
<dbReference type="SUPFAM" id="SSF46785">
    <property type="entry name" value="Winged helix' DNA-binding domain"/>
    <property type="match status" value="1"/>
</dbReference>
<keyword evidence="2" id="KW-0238">DNA-binding</keyword>
<feature type="coiled-coil region" evidence="4">
    <location>
        <begin position="119"/>
        <end position="146"/>
    </location>
</feature>
<accession>A0A261VR22</accession>
<dbReference type="SMART" id="SM00345">
    <property type="entry name" value="HTH_GNTR"/>
    <property type="match status" value="1"/>
</dbReference>
<dbReference type="InterPro" id="IPR000524">
    <property type="entry name" value="Tscrpt_reg_HTH_GntR"/>
</dbReference>
<keyword evidence="4" id="KW-0175">Coiled coil</keyword>